<proteinExistence type="predicted"/>
<dbReference type="EMBL" id="VIWV01000001">
    <property type="protein sequence ID" value="TWF85932.1"/>
    <property type="molecule type" value="Genomic_DNA"/>
</dbReference>
<evidence type="ECO:0000256" key="1">
    <source>
        <dbReference type="SAM" id="MobiDB-lite"/>
    </source>
</evidence>
<evidence type="ECO:0000313" key="3">
    <source>
        <dbReference type="EMBL" id="TWF85932.1"/>
    </source>
</evidence>
<feature type="region of interest" description="Disordered" evidence="1">
    <location>
        <begin position="458"/>
        <end position="478"/>
    </location>
</feature>
<feature type="transmembrane region" description="Helical" evidence="2">
    <location>
        <begin position="489"/>
        <end position="514"/>
    </location>
</feature>
<feature type="compositionally biased region" description="Basic residues" evidence="1">
    <location>
        <begin position="246"/>
        <end position="261"/>
    </location>
</feature>
<keyword evidence="2" id="KW-0472">Membrane</keyword>
<evidence type="ECO:0000313" key="4">
    <source>
        <dbReference type="Proteomes" id="UP000316603"/>
    </source>
</evidence>
<feature type="region of interest" description="Disordered" evidence="1">
    <location>
        <begin position="246"/>
        <end position="268"/>
    </location>
</feature>
<dbReference type="RefSeq" id="WP_145867859.1">
    <property type="nucleotide sequence ID" value="NZ_BNCE01000001.1"/>
</dbReference>
<sequence length="707" mass="75246">MLLPVRRRAARPILPRRRRATAPPLPVRRRAALLLLALCAVVTALATAPAAQAQPGPGTRPPSQAAHLADRLRDHPVHVTDQLPRAVPRSLAPDFARLAKRTGVPTYVLVLPTPYSYGDDLLGAVHERLARDGLYVLVDESEVTAARSFGVRAPAEDALWAARHELPHDAGALRSFERFVDIVAEGAKEAGARVDAAAAAHGDGAPEEMYIGPADRRNQSFLTGIALTGVPLSLLLLVPYARRRLRSGHPPAGRRKGKKNKPSTPAPARPLLHRIALPAAALAAAAAIGVCAPLLFDQTRSSASPTPTPADLSARVDRVTAGLTRDPVYQDPESPGRLDAAQLSRLHDRIARFERSEGGGPVFVTLVPHTPEDESAGDEELFSAAVHAALDMDGVYVAADPLTGSIDVFNHGLRLDSYDLLLDLPDAIAYGTEEADEADDHLLAERLDALMTYLDEAPRTEEPSSVGSPAHAPSPSKEHTLPPLFATDFWPGLFVGALAALLVWGVVAGAWTAVTRVRRRLGWALLPASPGTAPAFPSAAFLRRTARAELRAARSAVEAAQPSPPRAARDRYEAALLLTGTAGLGDPRTPPAHLLAVTVLARAARAAVEGDDSARCCAVNPLHGTAVTRRHVRVTADPHRRRFLPLCTFCRDTATAAPGDLHQQFLTLPRPSGTPVRYDEPADGLLSPLSDGYAGLVTRVRESVNAG</sequence>
<dbReference type="AlphaFoldDB" id="A0A561TFP6"/>
<reference evidence="3 4" key="1">
    <citation type="submission" date="2019-06" db="EMBL/GenBank/DDBJ databases">
        <title>Sequencing the genomes of 1000 actinobacteria strains.</title>
        <authorList>
            <person name="Klenk H.-P."/>
        </authorList>
    </citation>
    <scope>NUCLEOTIDE SEQUENCE [LARGE SCALE GENOMIC DNA]</scope>
    <source>
        <strain evidence="3 4">DSM 41695</strain>
    </source>
</reference>
<gene>
    <name evidence="3" type="ORF">FHX78_112890</name>
</gene>
<name>A0A561TFP6_9ACTN</name>
<protein>
    <submittedName>
        <fullName evidence="3">Uncharacterized protein</fullName>
    </submittedName>
</protein>
<keyword evidence="2" id="KW-0812">Transmembrane</keyword>
<keyword evidence="2" id="KW-1133">Transmembrane helix</keyword>
<dbReference type="Proteomes" id="UP000316603">
    <property type="component" value="Unassembled WGS sequence"/>
</dbReference>
<accession>A0A561TFP6</accession>
<keyword evidence="4" id="KW-1185">Reference proteome</keyword>
<organism evidence="3 4">
    <name type="scientific">Streptomyces capillispiralis</name>
    <dbReference type="NCBI Taxonomy" id="68182"/>
    <lineage>
        <taxon>Bacteria</taxon>
        <taxon>Bacillati</taxon>
        <taxon>Actinomycetota</taxon>
        <taxon>Actinomycetes</taxon>
        <taxon>Kitasatosporales</taxon>
        <taxon>Streptomycetaceae</taxon>
        <taxon>Streptomyces</taxon>
    </lineage>
</organism>
<comment type="caution">
    <text evidence="3">The sequence shown here is derived from an EMBL/GenBank/DDBJ whole genome shotgun (WGS) entry which is preliminary data.</text>
</comment>
<dbReference type="OrthoDB" id="3429848at2"/>
<evidence type="ECO:0000256" key="2">
    <source>
        <dbReference type="SAM" id="Phobius"/>
    </source>
</evidence>